<evidence type="ECO:0000256" key="4">
    <source>
        <dbReference type="ARBA" id="ARBA00022490"/>
    </source>
</evidence>
<dbReference type="PIRSF" id="PIRSF002884">
    <property type="entry name" value="CheZ"/>
    <property type="match status" value="1"/>
</dbReference>
<evidence type="ECO:0000256" key="8">
    <source>
        <dbReference type="ARBA" id="ARBA00022912"/>
    </source>
</evidence>
<dbReference type="Proteomes" id="UP000236023">
    <property type="component" value="Unassembled WGS sequence"/>
</dbReference>
<evidence type="ECO:0000256" key="10">
    <source>
        <dbReference type="PIRNR" id="PIRNR002884"/>
    </source>
</evidence>
<reference evidence="13 14" key="1">
    <citation type="submission" date="2018-01" db="EMBL/GenBank/DDBJ databases">
        <title>Denitrification phenotypes of diverse strains of Pseudomonas stutzeri.</title>
        <authorList>
            <person name="Milligan D.A."/>
            <person name="Bergaust L."/>
            <person name="Bakken L.R."/>
            <person name="Frostegard A."/>
        </authorList>
    </citation>
    <scope>NUCLEOTIDE SEQUENCE [LARGE SCALE GENOMIC DNA]</scope>
    <source>
        <strain evidence="13 14">24a75</strain>
    </source>
</reference>
<evidence type="ECO:0000256" key="1">
    <source>
        <dbReference type="ARBA" id="ARBA00004496"/>
    </source>
</evidence>
<comment type="function">
    <text evidence="10">Plays an important role in bacterial chemotaxis signal transduction pathway by accelerating the dephosphorylation of phosphorylated CheY (CheY-P).</text>
</comment>
<evidence type="ECO:0000256" key="12">
    <source>
        <dbReference type="SAM" id="MobiDB-lite"/>
    </source>
</evidence>
<proteinExistence type="inferred from homology"/>
<comment type="subcellular location">
    <subcellularLocation>
        <location evidence="1 10">Cytoplasm</location>
    </subcellularLocation>
</comment>
<evidence type="ECO:0000256" key="7">
    <source>
        <dbReference type="ARBA" id="ARBA00022801"/>
    </source>
</evidence>
<dbReference type="GO" id="GO:0005737">
    <property type="term" value="C:cytoplasm"/>
    <property type="evidence" value="ECO:0007669"/>
    <property type="project" value="UniProtKB-SubCell"/>
</dbReference>
<dbReference type="Gene3D" id="1.10.287.500">
    <property type="entry name" value="Helix hairpin bin"/>
    <property type="match status" value="1"/>
</dbReference>
<evidence type="ECO:0000313" key="14">
    <source>
        <dbReference type="Proteomes" id="UP000236023"/>
    </source>
</evidence>
<evidence type="ECO:0000256" key="3">
    <source>
        <dbReference type="ARBA" id="ARBA00018484"/>
    </source>
</evidence>
<name>A0A2N8T7K3_STUST</name>
<dbReference type="GO" id="GO:0009288">
    <property type="term" value="C:bacterial-type flagellum"/>
    <property type="evidence" value="ECO:0007669"/>
    <property type="project" value="InterPro"/>
</dbReference>
<evidence type="ECO:0000256" key="9">
    <source>
        <dbReference type="ARBA" id="ARBA00029599"/>
    </source>
</evidence>
<dbReference type="InterPro" id="IPR007439">
    <property type="entry name" value="Chemotax_Pase_CheZ"/>
</dbReference>
<feature type="region of interest" description="Disordered" evidence="12">
    <location>
        <begin position="224"/>
        <end position="255"/>
    </location>
</feature>
<dbReference type="AlphaFoldDB" id="A0A2N8T7K3"/>
<feature type="compositionally biased region" description="Basic and acidic residues" evidence="12">
    <location>
        <begin position="224"/>
        <end position="237"/>
    </location>
</feature>
<dbReference type="PANTHER" id="PTHR43693:SF1">
    <property type="entry name" value="PROTEIN PHOSPHATASE CHEZ"/>
    <property type="match status" value="1"/>
</dbReference>
<dbReference type="SUPFAM" id="SSF75708">
    <property type="entry name" value="Chemotaxis phosphatase CheZ"/>
    <property type="match status" value="1"/>
</dbReference>
<evidence type="ECO:0000313" key="13">
    <source>
        <dbReference type="EMBL" id="PNG10672.1"/>
    </source>
</evidence>
<dbReference type="EC" id="3.1.3.-" evidence="10"/>
<dbReference type="PANTHER" id="PTHR43693">
    <property type="entry name" value="PROTEIN PHOSPHATASE CHEZ"/>
    <property type="match status" value="1"/>
</dbReference>
<dbReference type="GO" id="GO:0006935">
    <property type="term" value="P:chemotaxis"/>
    <property type="evidence" value="ECO:0007669"/>
    <property type="project" value="UniProtKB-KW"/>
</dbReference>
<gene>
    <name evidence="13" type="ORF">CXK94_05570</name>
</gene>
<accession>A0A2N8T7K3</accession>
<dbReference type="RefSeq" id="WP_037042755.1">
    <property type="nucleotide sequence ID" value="NZ_JAMOHU010000018.1"/>
</dbReference>
<keyword evidence="7 10" id="KW-0378">Hydrolase</keyword>
<sequence length="267" mass="30661">MAHQDDSMSEFEQTLKSHARQLVDCLEQGRFDEAVLMIHQLNQARDRGLYQEVGKLTRELHSAIVKLEIDTCGGERESSQITDATDRLSYVVEMTEKAANRTMDLVEECVPLVNYVSYEAQSLTADWQRFMRRDMKADEFRELVPRIDQFLKRSMNDGSQLSQNLREIMLAQDFQDLTGQVIKRVTRLITELESNLLNLVLMAGQVDRFAGIQHDHAQLRAEQLKQKEQKEEKEPSKGEGPQMHADMREDVVSGQDDVDDLLSSLGF</sequence>
<evidence type="ECO:0000256" key="11">
    <source>
        <dbReference type="PIRSR" id="PIRSR002884-1"/>
    </source>
</evidence>
<evidence type="ECO:0000256" key="2">
    <source>
        <dbReference type="ARBA" id="ARBA00005908"/>
    </source>
</evidence>
<keyword evidence="5 10" id="KW-0145">Chemotaxis</keyword>
<organism evidence="13 14">
    <name type="scientific">Stutzerimonas stutzeri</name>
    <name type="common">Pseudomonas stutzeri</name>
    <dbReference type="NCBI Taxonomy" id="316"/>
    <lineage>
        <taxon>Bacteria</taxon>
        <taxon>Pseudomonadati</taxon>
        <taxon>Pseudomonadota</taxon>
        <taxon>Gammaproteobacteria</taxon>
        <taxon>Pseudomonadales</taxon>
        <taxon>Pseudomonadaceae</taxon>
        <taxon>Stutzerimonas</taxon>
    </lineage>
</organism>
<evidence type="ECO:0000256" key="6">
    <source>
        <dbReference type="ARBA" id="ARBA00022779"/>
    </source>
</evidence>
<dbReference type="GO" id="GO:0097588">
    <property type="term" value="P:archaeal or bacterial-type flagellum-dependent cell motility"/>
    <property type="evidence" value="ECO:0007669"/>
    <property type="project" value="UniProtKB-KW"/>
</dbReference>
<keyword evidence="4 10" id="KW-0963">Cytoplasm</keyword>
<keyword evidence="6 10" id="KW-0283">Flagellar rotation</keyword>
<comment type="subunit">
    <text evidence="10">Homodimer.</text>
</comment>
<dbReference type="EMBL" id="POUT01000002">
    <property type="protein sequence ID" value="PNG10672.1"/>
    <property type="molecule type" value="Genomic_DNA"/>
</dbReference>
<comment type="caution">
    <text evidence="13">The sequence shown here is derived from an EMBL/GenBank/DDBJ whole genome shotgun (WGS) entry which is preliminary data.</text>
</comment>
<evidence type="ECO:0000256" key="5">
    <source>
        <dbReference type="ARBA" id="ARBA00022500"/>
    </source>
</evidence>
<protein>
    <recommendedName>
        <fullName evidence="3 10">Protein phosphatase CheZ</fullName>
        <ecNumber evidence="10">3.1.3.-</ecNumber>
    </recommendedName>
    <alternativeName>
        <fullName evidence="9 10">Chemotaxis protein CheZ</fullName>
    </alternativeName>
</protein>
<dbReference type="GO" id="GO:0050920">
    <property type="term" value="P:regulation of chemotaxis"/>
    <property type="evidence" value="ECO:0007669"/>
    <property type="project" value="InterPro"/>
</dbReference>
<dbReference type="GO" id="GO:0004721">
    <property type="term" value="F:phosphoprotein phosphatase activity"/>
    <property type="evidence" value="ECO:0007669"/>
    <property type="project" value="UniProtKB-KW"/>
</dbReference>
<dbReference type="Pfam" id="PF04344">
    <property type="entry name" value="CheZ"/>
    <property type="match status" value="1"/>
</dbReference>
<dbReference type="InterPro" id="IPR050992">
    <property type="entry name" value="CheZ_family_phosphatases"/>
</dbReference>
<comment type="similarity">
    <text evidence="2 10">Belongs to the CheZ family.</text>
</comment>
<keyword evidence="8 10" id="KW-0904">Protein phosphatase</keyword>
<feature type="site" description="Enhances dephosphorylation of CheY-P" evidence="11">
    <location>
        <position position="180"/>
    </location>
</feature>